<protein>
    <submittedName>
        <fullName evidence="3">L-fucose isomerase and related proteins-like protein</fullName>
    </submittedName>
</protein>
<reference evidence="3 4" key="1">
    <citation type="journal article" date="2009" name="J. Bacteriol.">
        <title>Complete genome sequence of the anaerobic, protein-degrading hyperthermophilic crenarchaeon Desulfurococcus kamchatkensis.</title>
        <authorList>
            <person name="Ravin N.V."/>
            <person name="Mardanov A.V."/>
            <person name="Beletsky A.V."/>
            <person name="Kublanov I.V."/>
            <person name="Kolganova T.V."/>
            <person name="Lebedinsky A.V."/>
            <person name="Chernyh N.A."/>
            <person name="Bonch-Osmolovskaya E.A."/>
            <person name="Skryabin K.G."/>
        </authorList>
    </citation>
    <scope>NUCLEOTIDE SEQUENCE [LARGE SCALE GENOMIC DNA]</scope>
    <source>
        <strain evidence="4">DSM 18924 / JCM 16383 / VKM B-2413 / 1221n</strain>
    </source>
</reference>
<name>B8D566_DESA1</name>
<evidence type="ECO:0000313" key="3">
    <source>
        <dbReference type="EMBL" id="ACL11247.1"/>
    </source>
</evidence>
<organism evidence="3 4">
    <name type="scientific">Desulfurococcus amylolyticus (strain DSM 18924 / JCM 16383 / VKM B-2413 / 1221n)</name>
    <name type="common">Desulfurococcus kamchatkensis</name>
    <dbReference type="NCBI Taxonomy" id="490899"/>
    <lineage>
        <taxon>Archaea</taxon>
        <taxon>Thermoproteota</taxon>
        <taxon>Thermoprotei</taxon>
        <taxon>Desulfurococcales</taxon>
        <taxon>Desulfurococcaceae</taxon>
        <taxon>Desulfurococcus</taxon>
    </lineage>
</organism>
<dbReference type="EMBL" id="CP001140">
    <property type="protein sequence ID" value="ACL11247.1"/>
    <property type="molecule type" value="Genomic_DNA"/>
</dbReference>
<dbReference type="PANTHER" id="PTHR36120:SF2">
    <property type="entry name" value="FUCOSE ISOMERASE"/>
    <property type="match status" value="1"/>
</dbReference>
<dbReference type="GO" id="GO:0016861">
    <property type="term" value="F:intramolecular oxidoreductase activity, interconverting aldoses and ketoses"/>
    <property type="evidence" value="ECO:0007669"/>
    <property type="project" value="InterPro"/>
</dbReference>
<dbReference type="SUPFAM" id="SSF53743">
    <property type="entry name" value="FucI/AraA N-terminal and middle domains"/>
    <property type="match status" value="1"/>
</dbReference>
<evidence type="ECO:0000256" key="2">
    <source>
        <dbReference type="ARBA" id="ARBA00023277"/>
    </source>
</evidence>
<dbReference type="GO" id="GO:0005996">
    <property type="term" value="P:monosaccharide metabolic process"/>
    <property type="evidence" value="ECO:0007669"/>
    <property type="project" value="InterPro"/>
</dbReference>
<proteinExistence type="predicted"/>
<dbReference type="PANTHER" id="PTHR36120">
    <property type="entry name" value="FUCOSE ISOMERASE"/>
    <property type="match status" value="1"/>
</dbReference>
<dbReference type="GO" id="GO:0005737">
    <property type="term" value="C:cytoplasm"/>
    <property type="evidence" value="ECO:0007669"/>
    <property type="project" value="InterPro"/>
</dbReference>
<accession>B8D566</accession>
<dbReference type="AlphaFoldDB" id="B8D566"/>
<dbReference type="eggNOG" id="arCOG01772">
    <property type="taxonomic scope" value="Archaea"/>
</dbReference>
<dbReference type="HOGENOM" id="CLU_055583_0_0_2"/>
<dbReference type="KEGG" id="dka:DKAM_0921"/>
<keyword evidence="2" id="KW-0119">Carbohydrate metabolism</keyword>
<evidence type="ECO:0000256" key="1">
    <source>
        <dbReference type="ARBA" id="ARBA00023235"/>
    </source>
</evidence>
<sequence>MLGLNVAKEILRQLAEKIRGPRLIGLVTESNIARYPACDLSIIIVATGGTEHILQGIANNSRSVALLYNNKYNSLPATIEFLAYYREQGREPLMVTGYRDIEHLVELVERLSRIYSAVCRLRKAKLGVIGGISDWLIYSRVGSEYLKSLMDLQLSYIDTEELIKAYNEAVVNASEINDILGRAHETLVTSEEVAKALRLYKALQALITRYNLDGFTIKCFDIIPRLKTTSCLALALFNTMLIPASCEGDIPLLISMALGEWITLKPVFMANIAEITSDSIVLAHCTSPIIGGYTLVTHFESGLGVSLRVDYRVGDKVTVYRLDNKVSTLRLGVGYIERHEWSENMCRTQVSVKLLGAEKILRESIGNHYALIIGDYMDDLVAAAKLLGASIDYFNVRA</sequence>
<dbReference type="Proteomes" id="UP000006903">
    <property type="component" value="Chromosome"/>
</dbReference>
<dbReference type="STRING" id="490899.DKAM_0921"/>
<evidence type="ECO:0000313" key="4">
    <source>
        <dbReference type="Proteomes" id="UP000006903"/>
    </source>
</evidence>
<dbReference type="InterPro" id="IPR009015">
    <property type="entry name" value="Fucose_isomerase_N/cen_sf"/>
</dbReference>
<keyword evidence="1 3" id="KW-0413">Isomerase</keyword>
<gene>
    <name evidence="3" type="ordered locus">DKAM_0921</name>
</gene>